<dbReference type="Proteomes" id="UP000018733">
    <property type="component" value="Unassembled WGS sequence"/>
</dbReference>
<dbReference type="Pfam" id="PF09848">
    <property type="entry name" value="SLFN-g3_helicase"/>
    <property type="match status" value="1"/>
</dbReference>
<dbReference type="SMART" id="SM00382">
    <property type="entry name" value="AAA"/>
    <property type="match status" value="1"/>
</dbReference>
<sequence>MIVYEADKKQFLHHTDHDDIEHLIHTNFKAVTGKRVNQSEVRSWRESLGYVARVLRDDDIPNEMGIAIELHIPQSSKRIDVTLTGRDADGNKNAIVIELKQWEKASATEKDGIVVTYLGKGQREVVHPSYQAWSYASLLEGFNEAVYNGGISIKPCAYLHNYTRDGVIDAQHYLGYTTKAPLFLKGAEEQKKLRQFIKTHVKYGDKKEVLFELANGRIRPSKALADSLKGLLKSQPEFVLIDDQKETFESTLAAVRTSGPATPRVVIIEGGPGTGKTVLAINLLVRLTSMGLLGQYVSKNAAPREVYQSKLVGTITKTRFSNMFSGSGRFIDVDKNTYDFLIVDEAHRLNEKSGLYGNLGENQVKELINASACTVFLIDEDQRVTLSDIGTKQVIRELATEKGAAIEEYELASQFRCSGSDGYLAWLDNALGIRPTANQTLSTTEYDFRIFDTPEALHTAIEAKNIQNKARVVAGYCWPWRSKKNPKEDDIVIGENYRRKWNLDKDGSLWIIAPESIEQVGCIHTCQGLEVDYIGVIIGPDFIVRDGQVVTCAEERDRHDKSIRGYKTRLKTNPEIVKAEVDLIIKNTYRTLMTRGMKGCYVYCTDEETAVYFRAMTHSI</sequence>
<dbReference type="EMBL" id="AYXT01000001">
    <property type="protein sequence ID" value="ETF03953.1"/>
    <property type="molecule type" value="Genomic_DNA"/>
</dbReference>
<dbReference type="eggNOG" id="COG3410">
    <property type="taxonomic scope" value="Bacteria"/>
</dbReference>
<protein>
    <submittedName>
        <fullName evidence="2">ATP-binding protein</fullName>
    </submittedName>
</protein>
<dbReference type="OrthoDB" id="3193269at2"/>
<dbReference type="AlphaFoldDB" id="V8QX64"/>
<evidence type="ECO:0000313" key="2">
    <source>
        <dbReference type="EMBL" id="ETF03953.1"/>
    </source>
</evidence>
<keyword evidence="3" id="KW-1185">Reference proteome</keyword>
<evidence type="ECO:0000259" key="1">
    <source>
        <dbReference type="SMART" id="SM00382"/>
    </source>
</evidence>
<evidence type="ECO:0000313" key="3">
    <source>
        <dbReference type="Proteomes" id="UP000018733"/>
    </source>
</evidence>
<dbReference type="Gene3D" id="3.40.50.300">
    <property type="entry name" value="P-loop containing nucleotide triphosphate hydrolases"/>
    <property type="match status" value="1"/>
</dbReference>
<dbReference type="SUPFAM" id="SSF52540">
    <property type="entry name" value="P-loop containing nucleoside triphosphate hydrolases"/>
    <property type="match status" value="1"/>
</dbReference>
<keyword evidence="2" id="KW-0067">ATP-binding</keyword>
<accession>V8QX64</accession>
<comment type="caution">
    <text evidence="2">The sequence shown here is derived from an EMBL/GenBank/DDBJ whole genome shotgun (WGS) entry which is preliminary data.</text>
</comment>
<reference evidence="2 3" key="1">
    <citation type="journal article" date="2014" name="Genome Announc.">
        <title>Draft Genome Sequence of Advenella kashmirensis Strain W13003, a Polycyclic Aromatic Hydrocarbon-Degrading Bacterium.</title>
        <authorList>
            <person name="Wang X."/>
            <person name="Jin D."/>
            <person name="Zhou L."/>
            <person name="Wu L."/>
            <person name="An W."/>
            <person name="Zhao L."/>
        </authorList>
    </citation>
    <scope>NUCLEOTIDE SEQUENCE [LARGE SCALE GENOMIC DNA]</scope>
    <source>
        <strain evidence="2 3">W13003</strain>
    </source>
</reference>
<organism evidence="2 3">
    <name type="scientific">Advenella kashmirensis W13003</name>
    <dbReference type="NCBI Taxonomy" id="1424334"/>
    <lineage>
        <taxon>Bacteria</taxon>
        <taxon>Pseudomonadati</taxon>
        <taxon>Pseudomonadota</taxon>
        <taxon>Betaproteobacteria</taxon>
        <taxon>Burkholderiales</taxon>
        <taxon>Alcaligenaceae</taxon>
    </lineage>
</organism>
<dbReference type="RefSeq" id="WP_024003432.1">
    <property type="nucleotide sequence ID" value="NZ_KI650979.1"/>
</dbReference>
<dbReference type="eggNOG" id="COG0507">
    <property type="taxonomic scope" value="Bacteria"/>
</dbReference>
<proteinExistence type="predicted"/>
<dbReference type="GO" id="GO:0005524">
    <property type="term" value="F:ATP binding"/>
    <property type="evidence" value="ECO:0007669"/>
    <property type="project" value="UniProtKB-KW"/>
</dbReference>
<dbReference type="PATRIC" id="fig|1424334.3.peg.359"/>
<dbReference type="InterPro" id="IPR027417">
    <property type="entry name" value="P-loop_NTPase"/>
</dbReference>
<name>V8QX64_9BURK</name>
<dbReference type="STRING" id="1424334.W822_01820"/>
<dbReference type="InterPro" id="IPR003593">
    <property type="entry name" value="AAA+_ATPase"/>
</dbReference>
<keyword evidence="2" id="KW-0547">Nucleotide-binding</keyword>
<gene>
    <name evidence="2" type="ORF">W822_01820</name>
</gene>
<dbReference type="InterPro" id="IPR018647">
    <property type="entry name" value="SLFN_3-like_DNA/RNA_helicase"/>
</dbReference>
<dbReference type="HOGENOM" id="CLU_019642_0_0_4"/>
<feature type="domain" description="AAA+ ATPase" evidence="1">
    <location>
        <begin position="262"/>
        <end position="400"/>
    </location>
</feature>